<dbReference type="AlphaFoldDB" id="A0A1S2VHA5"/>
<dbReference type="InterPro" id="IPR013784">
    <property type="entry name" value="Carb-bd-like_fold"/>
</dbReference>
<dbReference type="SUPFAM" id="SSF56935">
    <property type="entry name" value="Porins"/>
    <property type="match status" value="1"/>
</dbReference>
<dbReference type="Pfam" id="PF14905">
    <property type="entry name" value="OMP_b-brl_3"/>
    <property type="match status" value="1"/>
</dbReference>
<protein>
    <submittedName>
        <fullName evidence="3">TonB-dependent receptor</fullName>
    </submittedName>
</protein>
<feature type="chain" id="PRO_5010363093" evidence="1">
    <location>
        <begin position="20"/>
        <end position="950"/>
    </location>
</feature>
<dbReference type="InterPro" id="IPR041700">
    <property type="entry name" value="OMP_b-brl_3"/>
</dbReference>
<evidence type="ECO:0000313" key="3">
    <source>
        <dbReference type="EMBL" id="OIN58109.1"/>
    </source>
</evidence>
<gene>
    <name evidence="3" type="ORF">BLX24_16415</name>
</gene>
<dbReference type="RefSeq" id="WP_071504259.1">
    <property type="nucleotide sequence ID" value="NZ_MORL01000008.1"/>
</dbReference>
<feature type="domain" description="Outer membrane protein beta-barrel" evidence="2">
    <location>
        <begin position="475"/>
        <end position="793"/>
    </location>
</feature>
<feature type="signal peptide" evidence="1">
    <location>
        <begin position="1"/>
        <end position="19"/>
    </location>
</feature>
<keyword evidence="3" id="KW-0675">Receptor</keyword>
<evidence type="ECO:0000313" key="4">
    <source>
        <dbReference type="Proteomes" id="UP000181790"/>
    </source>
</evidence>
<name>A0A1S2VHA5_9BACT</name>
<keyword evidence="1" id="KW-0732">Signal</keyword>
<keyword evidence="4" id="KW-1185">Reference proteome</keyword>
<organism evidence="3 4">
    <name type="scientific">Arsenicibacter rosenii</name>
    <dbReference type="NCBI Taxonomy" id="1750698"/>
    <lineage>
        <taxon>Bacteria</taxon>
        <taxon>Pseudomonadati</taxon>
        <taxon>Bacteroidota</taxon>
        <taxon>Cytophagia</taxon>
        <taxon>Cytophagales</taxon>
        <taxon>Spirosomataceae</taxon>
        <taxon>Arsenicibacter</taxon>
    </lineage>
</organism>
<dbReference type="GO" id="GO:0030246">
    <property type="term" value="F:carbohydrate binding"/>
    <property type="evidence" value="ECO:0007669"/>
    <property type="project" value="InterPro"/>
</dbReference>
<dbReference type="Pfam" id="PF13620">
    <property type="entry name" value="CarboxypepD_reg"/>
    <property type="match status" value="1"/>
</dbReference>
<proteinExistence type="predicted"/>
<evidence type="ECO:0000259" key="2">
    <source>
        <dbReference type="Pfam" id="PF14905"/>
    </source>
</evidence>
<dbReference type="OrthoDB" id="1682379at2"/>
<evidence type="ECO:0000256" key="1">
    <source>
        <dbReference type="SAM" id="SignalP"/>
    </source>
</evidence>
<dbReference type="Gene3D" id="2.60.40.1120">
    <property type="entry name" value="Carboxypeptidase-like, regulatory domain"/>
    <property type="match status" value="1"/>
</dbReference>
<comment type="caution">
    <text evidence="3">The sequence shown here is derived from an EMBL/GenBank/DDBJ whole genome shotgun (WGS) entry which is preliminary data.</text>
</comment>
<dbReference type="SUPFAM" id="SSF49452">
    <property type="entry name" value="Starch-binding domain-like"/>
    <property type="match status" value="1"/>
</dbReference>
<accession>A0A1S2VHA5</accession>
<dbReference type="Proteomes" id="UP000181790">
    <property type="component" value="Unassembled WGS sequence"/>
</dbReference>
<sequence>MKNLFLLVFSVLLTTSLFAQTPANRISIQGKVTDTTGAVLPGSNVMLLMTTDSSLVTFGRTNDAGMFSLKNVKRGSYILKISYVGFIPYDKLLDTGDQPNKDLGPLKLKPIAKELFEVVVKTARAPLTIKGDTIEYNAASFKVPPGSTVEDLLRRLPGMQIDQDGNIKAQGEDVKRVTVDGKTFFGSDPKAATKNLSAEAISKVQVFSDKTEQAKLTGVEDGKKEKTLNLQLKDGFKKGSFGKLTAGVGSDLRPNSDGTARTELKGNYNRFDDKRQFSVIGMGNNTNQTGLSFDDYQDFRGSNSFNWNDDADFGFSSGSRFISFGGDDDDNLGIPIGGGSGRGYSNNAAAGINYNYDTKKTKFSSSYYYSQTRQTIDAVRKSQTFLENSSFNRTDSSSQLNFNNSHRVSLRFQQELDSMQTLVILSNSRFSKGNTNLNSWQQLYRLSALSTRTTINNFGNTDAFGTANSVVYRSKFKKKGRNLALSATYQVNLNDAEMNLNSINEFFQATNVNDQLRIIRQLQTTDTKRSQYKISALYLEPLSKKFFWESFYNFSLRNDVVDRDVMDRGESGQETRNNVLSRYYENNYLFNRLGTGLRYSNKGVNLLVGAAGQQFKLAGEYAPDQTAATFNKINRTFTNVIPNVSFNYSMKGNKYLRFSYDVGIQLPSTRDLQPVIDNTNPLYITEGNPDLLPTLRHQLSGGYNMFNPGTFTNLYFSLNYTYNVNQIVYNQIVDPTTLITRTKPANISGGQNVGSYIGFGFPLKKTKANFNIYSNINYGKNLTNINGQLNETNTSSIGIGPRLDLTPNDKITIYANANWNISNTKYSISTGQNQTIYNFFYGGEANVKLPLGFYLNTTLNYRVYKNDRFGFNQHIPIWNSSLYTILGKAKKAEIRFTAYDMLNRNLAVSQSAFTNSVSQERVQTLSRYFLVSFTYNMRGVQAKMKRQNFF</sequence>
<dbReference type="EMBL" id="MORL01000008">
    <property type="protein sequence ID" value="OIN58109.1"/>
    <property type="molecule type" value="Genomic_DNA"/>
</dbReference>
<reference evidence="3 4" key="1">
    <citation type="submission" date="2016-10" db="EMBL/GenBank/DDBJ databases">
        <title>Arsenicibacter rosenii gen. nov., sp. nov., an efficient arsenic-methylating bacterium isolated from an arsenic-contaminated paddy soil.</title>
        <authorList>
            <person name="Huang K."/>
        </authorList>
    </citation>
    <scope>NUCLEOTIDE SEQUENCE [LARGE SCALE GENOMIC DNA]</scope>
    <source>
        <strain evidence="3 4">SM-1</strain>
    </source>
</reference>